<name>A0A852YE90_9MICO</name>
<evidence type="ECO:0000313" key="2">
    <source>
        <dbReference type="Proteomes" id="UP000553888"/>
    </source>
</evidence>
<sequence>MDDSVSTAVAEARVALAQAVERLAAAGARTELRAEIVEPRRVLGVRRAPRLQARGRVWRLGALLLDDHGGLFATGASVRAADPKHSALQSSVAHDRREVKVLARAAGIPDGETVDLDALPLHLDELAPGAPQGPIVLGDDGVRVVWAPGAAAVPLAAYLAERVELLAHPPRGSVD</sequence>
<dbReference type="Proteomes" id="UP000553888">
    <property type="component" value="Unassembled WGS sequence"/>
</dbReference>
<dbReference type="RefSeq" id="WP_179567677.1">
    <property type="nucleotide sequence ID" value="NZ_JACBZY010000001.1"/>
</dbReference>
<gene>
    <name evidence="1" type="ORF">BJ979_002087</name>
</gene>
<evidence type="ECO:0000313" key="1">
    <source>
        <dbReference type="EMBL" id="NYG99461.1"/>
    </source>
</evidence>
<reference evidence="1 2" key="1">
    <citation type="submission" date="2020-07" db="EMBL/GenBank/DDBJ databases">
        <title>Sequencing the genomes of 1000 actinobacteria strains.</title>
        <authorList>
            <person name="Klenk H.-P."/>
        </authorList>
    </citation>
    <scope>NUCLEOTIDE SEQUENCE [LARGE SCALE GENOMIC DNA]</scope>
    <source>
        <strain evidence="1 2">DSM 23141</strain>
    </source>
</reference>
<dbReference type="EMBL" id="JACBZY010000001">
    <property type="protein sequence ID" value="NYG99461.1"/>
    <property type="molecule type" value="Genomic_DNA"/>
</dbReference>
<accession>A0A852YE90</accession>
<protein>
    <recommendedName>
        <fullName evidence="3">Glutaminase</fullName>
    </recommendedName>
</protein>
<comment type="caution">
    <text evidence="1">The sequence shown here is derived from an EMBL/GenBank/DDBJ whole genome shotgun (WGS) entry which is preliminary data.</text>
</comment>
<keyword evidence="2" id="KW-1185">Reference proteome</keyword>
<dbReference type="AlphaFoldDB" id="A0A852YE90"/>
<proteinExistence type="predicted"/>
<organism evidence="1 2">
    <name type="scientific">Schumannella luteola</name>
    <dbReference type="NCBI Taxonomy" id="472059"/>
    <lineage>
        <taxon>Bacteria</taxon>
        <taxon>Bacillati</taxon>
        <taxon>Actinomycetota</taxon>
        <taxon>Actinomycetes</taxon>
        <taxon>Micrococcales</taxon>
        <taxon>Microbacteriaceae</taxon>
        <taxon>Schumannella</taxon>
    </lineage>
</organism>
<evidence type="ECO:0008006" key="3">
    <source>
        <dbReference type="Google" id="ProtNLM"/>
    </source>
</evidence>